<keyword evidence="10 12" id="KW-0739">Sodium transport</keyword>
<evidence type="ECO:0000256" key="6">
    <source>
        <dbReference type="ARBA" id="ARBA00022989"/>
    </source>
</evidence>
<evidence type="ECO:0000256" key="1">
    <source>
        <dbReference type="ARBA" id="ARBA00004141"/>
    </source>
</evidence>
<evidence type="ECO:0000256" key="4">
    <source>
        <dbReference type="ARBA" id="ARBA00022461"/>
    </source>
</evidence>
<dbReference type="Pfam" id="PF00858">
    <property type="entry name" value="ASC"/>
    <property type="match status" value="2"/>
</dbReference>
<evidence type="ECO:0000256" key="10">
    <source>
        <dbReference type="ARBA" id="ARBA00023201"/>
    </source>
</evidence>
<reference evidence="14" key="1">
    <citation type="submission" date="2021-03" db="EMBL/GenBank/DDBJ databases">
        <title>Chromosome level genome of the anhydrobiotic midge Polypedilum vanderplanki.</title>
        <authorList>
            <person name="Yoshida Y."/>
            <person name="Kikawada T."/>
            <person name="Gusev O."/>
        </authorList>
    </citation>
    <scope>NUCLEOTIDE SEQUENCE</scope>
    <source>
        <strain evidence="14">NIAS01</strain>
        <tissue evidence="14">Whole body or cell culture</tissue>
    </source>
</reference>
<keyword evidence="5 12" id="KW-0812">Transmembrane</keyword>
<keyword evidence="6 13" id="KW-1133">Transmembrane helix</keyword>
<comment type="caution">
    <text evidence="14">The sequence shown here is derived from an EMBL/GenBank/DDBJ whole genome shotgun (WGS) entry which is preliminary data.</text>
</comment>
<dbReference type="GO" id="GO:0005886">
    <property type="term" value="C:plasma membrane"/>
    <property type="evidence" value="ECO:0007669"/>
    <property type="project" value="TreeGrafter"/>
</dbReference>
<name>A0A9J6BET3_POLVA</name>
<feature type="transmembrane region" description="Helical" evidence="13">
    <location>
        <begin position="84"/>
        <end position="102"/>
    </location>
</feature>
<dbReference type="Gene3D" id="1.10.287.770">
    <property type="entry name" value="YojJ-like"/>
    <property type="match status" value="1"/>
</dbReference>
<accession>A0A9J6BET3</accession>
<gene>
    <name evidence="14" type="ORF">PVAND_016079</name>
</gene>
<evidence type="ECO:0000256" key="12">
    <source>
        <dbReference type="RuleBase" id="RU000679"/>
    </source>
</evidence>
<comment type="subcellular location">
    <subcellularLocation>
        <location evidence="1">Membrane</location>
        <topology evidence="1">Multi-pass membrane protein</topology>
    </subcellularLocation>
</comment>
<proteinExistence type="inferred from homology"/>
<evidence type="ECO:0000256" key="7">
    <source>
        <dbReference type="ARBA" id="ARBA00023053"/>
    </source>
</evidence>
<sequence length="435" mass="52099">MRCRKKIQKVIINVQETHNNDLFFTPEMVDIDQSLYDVDPFEPTEVHPFNEIKERKSNIFKEYFGNSSIHGLNYGTNTNLIEKLFWTFFVTLSITFCIIMAFDIKIQKRIVHEDNTNFKRKIPFPAVTFIPSYFIDNEFDVNFKDETDYEKFVRRLENKKFKEKIQNVNDEFKLKRNVSMLNQKSMPKMSKNQYPLKVGVNDRSKFQLHIDESKFNLKQLQRCVLRMIVVHSTDYLATFLDLREFIDIEKSMNIEIVSEFTKTEESLKSQSPKERECYFENERKLKYFKIYSQKHCEMECSMDRLFEEHKCQMVDIIYKERRNFCLEIMHDEKRGILQKDNCSCLPSCNLLTYHVKYFPIESEGNESIITVTMNGEDFILYRRYQLFTFSDIVSYVGGLLGLFAGISVLSIIEIFYYFTLRLGNDILKFYHRFNE</sequence>
<dbReference type="AlphaFoldDB" id="A0A9J6BET3"/>
<keyword evidence="9 13" id="KW-0472">Membrane</keyword>
<keyword evidence="4 12" id="KW-0894">Sodium channel</keyword>
<keyword evidence="3 12" id="KW-0813">Transport</keyword>
<keyword evidence="11 12" id="KW-0407">Ion channel</keyword>
<organism evidence="14 15">
    <name type="scientific">Polypedilum vanderplanki</name>
    <name type="common">Sleeping chironomid midge</name>
    <dbReference type="NCBI Taxonomy" id="319348"/>
    <lineage>
        <taxon>Eukaryota</taxon>
        <taxon>Metazoa</taxon>
        <taxon>Ecdysozoa</taxon>
        <taxon>Arthropoda</taxon>
        <taxon>Hexapoda</taxon>
        <taxon>Insecta</taxon>
        <taxon>Pterygota</taxon>
        <taxon>Neoptera</taxon>
        <taxon>Endopterygota</taxon>
        <taxon>Diptera</taxon>
        <taxon>Nematocera</taxon>
        <taxon>Chironomoidea</taxon>
        <taxon>Chironomidae</taxon>
        <taxon>Chironominae</taxon>
        <taxon>Polypedilum</taxon>
        <taxon>Polypedilum</taxon>
    </lineage>
</organism>
<dbReference type="PANTHER" id="PTHR11690">
    <property type="entry name" value="AMILORIDE-SENSITIVE SODIUM CHANNEL-RELATED"/>
    <property type="match status" value="1"/>
</dbReference>
<dbReference type="OrthoDB" id="6502088at2759"/>
<feature type="transmembrane region" description="Helical" evidence="13">
    <location>
        <begin position="392"/>
        <end position="418"/>
    </location>
</feature>
<evidence type="ECO:0000256" key="5">
    <source>
        <dbReference type="ARBA" id="ARBA00022692"/>
    </source>
</evidence>
<keyword evidence="7" id="KW-0915">Sodium</keyword>
<comment type="similarity">
    <text evidence="2 12">Belongs to the amiloride-sensitive sodium channel (TC 1.A.6) family.</text>
</comment>
<evidence type="ECO:0000256" key="3">
    <source>
        <dbReference type="ARBA" id="ARBA00022448"/>
    </source>
</evidence>
<dbReference type="PANTHER" id="PTHR11690:SF288">
    <property type="entry name" value="AMILORIDE-SENSITIVE NA+ CHANNEL-RELATED"/>
    <property type="match status" value="1"/>
</dbReference>
<dbReference type="EMBL" id="JADBJN010000004">
    <property type="protein sequence ID" value="KAG5668127.1"/>
    <property type="molecule type" value="Genomic_DNA"/>
</dbReference>
<dbReference type="GO" id="GO:0015280">
    <property type="term" value="F:ligand-gated sodium channel activity"/>
    <property type="evidence" value="ECO:0007669"/>
    <property type="project" value="TreeGrafter"/>
</dbReference>
<evidence type="ECO:0000313" key="15">
    <source>
        <dbReference type="Proteomes" id="UP001107558"/>
    </source>
</evidence>
<evidence type="ECO:0000256" key="8">
    <source>
        <dbReference type="ARBA" id="ARBA00023065"/>
    </source>
</evidence>
<protein>
    <submittedName>
        <fullName evidence="14">Uncharacterized protein</fullName>
    </submittedName>
</protein>
<dbReference type="Proteomes" id="UP001107558">
    <property type="component" value="Chromosome 4"/>
</dbReference>
<evidence type="ECO:0000256" key="9">
    <source>
        <dbReference type="ARBA" id="ARBA00023136"/>
    </source>
</evidence>
<evidence type="ECO:0000256" key="13">
    <source>
        <dbReference type="SAM" id="Phobius"/>
    </source>
</evidence>
<dbReference type="InterPro" id="IPR001873">
    <property type="entry name" value="ENaC"/>
</dbReference>
<evidence type="ECO:0000256" key="11">
    <source>
        <dbReference type="ARBA" id="ARBA00023303"/>
    </source>
</evidence>
<evidence type="ECO:0000256" key="2">
    <source>
        <dbReference type="ARBA" id="ARBA00007193"/>
    </source>
</evidence>
<keyword evidence="8 12" id="KW-0406">Ion transport</keyword>
<keyword evidence="15" id="KW-1185">Reference proteome</keyword>
<evidence type="ECO:0000313" key="14">
    <source>
        <dbReference type="EMBL" id="KAG5668127.1"/>
    </source>
</evidence>